<sequence length="38" mass="4340">MIVVKDLSAAIVTKPPIIDFENQLQKKSFFCIEMDVID</sequence>
<gene>
    <name evidence="1" type="ORF">C427_1078</name>
</gene>
<dbReference type="HOGENOM" id="CLU_3331171_0_0_6"/>
<organism evidence="1 2">
    <name type="scientific">Paraglaciecola psychrophila 170</name>
    <dbReference type="NCBI Taxonomy" id="1129794"/>
    <lineage>
        <taxon>Bacteria</taxon>
        <taxon>Pseudomonadati</taxon>
        <taxon>Pseudomonadota</taxon>
        <taxon>Gammaproteobacteria</taxon>
        <taxon>Alteromonadales</taxon>
        <taxon>Alteromonadaceae</taxon>
        <taxon>Paraglaciecola</taxon>
    </lineage>
</organism>
<dbReference type="AlphaFoldDB" id="M4RXI8"/>
<dbReference type="KEGG" id="gps:C427_1078"/>
<protein>
    <submittedName>
        <fullName evidence="1">Uncharacterized protein</fullName>
    </submittedName>
</protein>
<evidence type="ECO:0000313" key="2">
    <source>
        <dbReference type="Proteomes" id="UP000011864"/>
    </source>
</evidence>
<accession>M4RXI8</accession>
<dbReference type="Proteomes" id="UP000011864">
    <property type="component" value="Chromosome"/>
</dbReference>
<dbReference type="EMBL" id="CP003837">
    <property type="protein sequence ID" value="AGH43187.1"/>
    <property type="molecule type" value="Genomic_DNA"/>
</dbReference>
<dbReference type="PATRIC" id="fig|1129794.4.peg.1065"/>
<reference evidence="1 2" key="1">
    <citation type="journal article" date="2013" name="Genome Announc.">
        <title>Complete Genome Sequence of Glaciecola psychrophila Strain 170T.</title>
        <authorList>
            <person name="Yin J."/>
            <person name="Chen J."/>
            <person name="Liu G."/>
            <person name="Yu Y."/>
            <person name="Song L."/>
            <person name="Wang X."/>
            <person name="Qu X."/>
        </authorList>
    </citation>
    <scope>NUCLEOTIDE SEQUENCE [LARGE SCALE GENOMIC DNA]</scope>
    <source>
        <strain evidence="1 2">170</strain>
    </source>
</reference>
<keyword evidence="2" id="KW-1185">Reference proteome</keyword>
<name>M4RXI8_9ALTE</name>
<proteinExistence type="predicted"/>
<evidence type="ECO:0000313" key="1">
    <source>
        <dbReference type="EMBL" id="AGH43187.1"/>
    </source>
</evidence>